<feature type="compositionally biased region" description="Low complexity" evidence="2">
    <location>
        <begin position="195"/>
        <end position="227"/>
    </location>
</feature>
<reference evidence="5" key="1">
    <citation type="journal article" date="2019" name="G3 (Bethesda)">
        <title>Genome Assemblies of Two Rare Opportunistic Yeast Pathogens: Diutina rugosa (syn. Candida rugosa) and Trichomonascus ciferrii (syn. Candida ciferrii).</title>
        <authorList>
            <person name="Mixao V."/>
            <person name="Saus E."/>
            <person name="Hansen A.P."/>
            <person name="Lass-Florl C."/>
            <person name="Gabaldon T."/>
        </authorList>
    </citation>
    <scope>NUCLEOTIDE SEQUENCE</scope>
    <source>
        <strain evidence="5">CBS 4856</strain>
    </source>
</reference>
<dbReference type="EMBL" id="SWFS01000151">
    <property type="protein sequence ID" value="KAA8915655.1"/>
    <property type="molecule type" value="Genomic_DNA"/>
</dbReference>
<evidence type="ECO:0000313" key="5">
    <source>
        <dbReference type="EMBL" id="KAA8915655.1"/>
    </source>
</evidence>
<keyword evidence="6" id="KW-1185">Reference proteome</keyword>
<dbReference type="VEuPathDB" id="FungiDB:TRICI_002167"/>
<organism evidence="5 6">
    <name type="scientific">Trichomonascus ciferrii</name>
    <dbReference type="NCBI Taxonomy" id="44093"/>
    <lineage>
        <taxon>Eukaryota</taxon>
        <taxon>Fungi</taxon>
        <taxon>Dikarya</taxon>
        <taxon>Ascomycota</taxon>
        <taxon>Saccharomycotina</taxon>
        <taxon>Dipodascomycetes</taxon>
        <taxon>Dipodascales</taxon>
        <taxon>Trichomonascaceae</taxon>
        <taxon>Trichomonascus</taxon>
        <taxon>Trichomonascus ciferrii complex</taxon>
    </lineage>
</organism>
<evidence type="ECO:0000256" key="1">
    <source>
        <dbReference type="ARBA" id="ARBA00022729"/>
    </source>
</evidence>
<evidence type="ECO:0000256" key="2">
    <source>
        <dbReference type="SAM" id="MobiDB-lite"/>
    </source>
</evidence>
<gene>
    <name evidence="5" type="ORF">TRICI_002167</name>
</gene>
<keyword evidence="1 3" id="KW-0732">Signal</keyword>
<sequence>MVSLTRFAVMLSTAALAIAADNPIKTPGWGNVVNAGNRVQIQWVPTTHGNVNIVLREGSQQNLKTVDTITSNYPNTGTFLWETPRDINTNTDYSIEIQDATDTKNSNFSPYFTILAVGEGITPKPKPSAKPSATGDSKKKASASSQPSSTTTVETSSASSSNAKKNIPKATSVKNKKLQTSKAHFVKKPPVATATGSPPSSSEVTSSATDTTASATSSSTATSTESEVTGAAVINHPHALAFGVGALAFGLL</sequence>
<dbReference type="PANTHER" id="PTHR40633">
    <property type="entry name" value="MATRIX PROTEIN, PUTATIVE (AFU_ORTHOLOGUE AFUA_8G05410)-RELATED"/>
    <property type="match status" value="1"/>
</dbReference>
<evidence type="ECO:0000259" key="4">
    <source>
        <dbReference type="Pfam" id="PF10342"/>
    </source>
</evidence>
<feature type="chain" id="PRO_5024948161" description="Yeast cell wall synthesis Kre9/Knh1-like N-terminal domain-containing protein" evidence="3">
    <location>
        <begin position="20"/>
        <end position="252"/>
    </location>
</feature>
<evidence type="ECO:0000256" key="3">
    <source>
        <dbReference type="SAM" id="SignalP"/>
    </source>
</evidence>
<accession>A0A642V7J2</accession>
<feature type="domain" description="Yeast cell wall synthesis Kre9/Knh1-like N-terminal" evidence="4">
    <location>
        <begin position="26"/>
        <end position="114"/>
    </location>
</feature>
<dbReference type="Proteomes" id="UP000761534">
    <property type="component" value="Unassembled WGS sequence"/>
</dbReference>
<dbReference type="InterPro" id="IPR018466">
    <property type="entry name" value="Kre9/Knh1-like_N"/>
</dbReference>
<feature type="compositionally biased region" description="Basic residues" evidence="2">
    <location>
        <begin position="174"/>
        <end position="187"/>
    </location>
</feature>
<dbReference type="OrthoDB" id="2260257at2759"/>
<feature type="region of interest" description="Disordered" evidence="2">
    <location>
        <begin position="120"/>
        <end position="227"/>
    </location>
</feature>
<feature type="signal peptide" evidence="3">
    <location>
        <begin position="1"/>
        <end position="19"/>
    </location>
</feature>
<dbReference type="Pfam" id="PF10342">
    <property type="entry name" value="Kre9_KNH"/>
    <property type="match status" value="1"/>
</dbReference>
<dbReference type="AlphaFoldDB" id="A0A642V7J2"/>
<comment type="caution">
    <text evidence="5">The sequence shown here is derived from an EMBL/GenBank/DDBJ whole genome shotgun (WGS) entry which is preliminary data.</text>
</comment>
<protein>
    <recommendedName>
        <fullName evidence="4">Yeast cell wall synthesis Kre9/Knh1-like N-terminal domain-containing protein</fullName>
    </recommendedName>
</protein>
<dbReference type="InterPro" id="IPR052982">
    <property type="entry name" value="SRP1/TIP1-like"/>
</dbReference>
<feature type="compositionally biased region" description="Low complexity" evidence="2">
    <location>
        <begin position="142"/>
        <end position="161"/>
    </location>
</feature>
<dbReference type="PANTHER" id="PTHR40633:SF1">
    <property type="entry name" value="GPI ANCHORED SERINE-THREONINE RICH PROTEIN (AFU_ORTHOLOGUE AFUA_1G03630)"/>
    <property type="match status" value="1"/>
</dbReference>
<name>A0A642V7J2_9ASCO</name>
<evidence type="ECO:0000313" key="6">
    <source>
        <dbReference type="Proteomes" id="UP000761534"/>
    </source>
</evidence>
<proteinExistence type="predicted"/>